<feature type="region of interest" description="Disordered" evidence="1">
    <location>
        <begin position="105"/>
        <end position="130"/>
    </location>
</feature>
<evidence type="ECO:0000313" key="2">
    <source>
        <dbReference type="EMBL" id="ROT35097.1"/>
    </source>
</evidence>
<dbReference type="Proteomes" id="UP000272025">
    <property type="component" value="Unassembled WGS sequence"/>
</dbReference>
<organism evidence="2 3">
    <name type="scientific">Sodiomyces alkalinus (strain CBS 110278 / VKM F-3762 / F11)</name>
    <name type="common">Alkaliphilic filamentous fungus</name>
    <dbReference type="NCBI Taxonomy" id="1314773"/>
    <lineage>
        <taxon>Eukaryota</taxon>
        <taxon>Fungi</taxon>
        <taxon>Dikarya</taxon>
        <taxon>Ascomycota</taxon>
        <taxon>Pezizomycotina</taxon>
        <taxon>Sordariomycetes</taxon>
        <taxon>Hypocreomycetidae</taxon>
        <taxon>Glomerellales</taxon>
        <taxon>Plectosphaerellaceae</taxon>
        <taxon>Sodiomyces</taxon>
    </lineage>
</organism>
<accession>A0A3N2PKQ0</accession>
<dbReference type="GeneID" id="39584156"/>
<gene>
    <name evidence="2" type="ORF">SODALDRAFT_77672</name>
</gene>
<sequence length="378" mass="42579">MPAPRPPLPPDRLAAFTKAMQQVYRFPIPEDNIPAEALGHASSSSPWTPPPASAGHKGRYLWTDAFGLVNFLTLHRLTGASDYFNYATTLAHTVHDVLGRTRDGSARLPGASDTDPLGGGLRIGKEDASGPDGDGQYHHYLSLWMFALNRLAVASRRERRHGDALKWNGYAVRLMQAVHPAFVYDRQKPRPRMYWKVSTGLERPLVTSEGNLDPVDGLVVCKVLRDFARQDDQESDVLREEMRDYERIVSVKWEGYGSRDPLDLGMTLWTAHLYGGRETWARGLLERAERDLKKLLAAGYFGQTIRTRLAFREFGTVLGIRCAFVREPDWQSTADKILETWERAGVEPGMEDLRPITLVMYAAAIEPGAFRRGWLEES</sequence>
<evidence type="ECO:0008006" key="4">
    <source>
        <dbReference type="Google" id="ProtNLM"/>
    </source>
</evidence>
<evidence type="ECO:0000313" key="3">
    <source>
        <dbReference type="Proteomes" id="UP000272025"/>
    </source>
</evidence>
<name>A0A3N2PKQ0_SODAK</name>
<proteinExistence type="predicted"/>
<dbReference type="STRING" id="1314773.A0A3N2PKQ0"/>
<dbReference type="AlphaFoldDB" id="A0A3N2PKQ0"/>
<protein>
    <recommendedName>
        <fullName evidence="4">L-ascorbic acid binding protein</fullName>
    </recommendedName>
</protein>
<dbReference type="OrthoDB" id="302966at2759"/>
<evidence type="ECO:0000256" key="1">
    <source>
        <dbReference type="SAM" id="MobiDB-lite"/>
    </source>
</evidence>
<reference evidence="2 3" key="1">
    <citation type="journal article" date="2018" name="Mol. Ecol.">
        <title>The obligate alkalophilic soda-lake fungus Sodiomyces alkalinus has shifted to a protein diet.</title>
        <authorList>
            <person name="Grum-Grzhimaylo A.A."/>
            <person name="Falkoski D.L."/>
            <person name="van den Heuvel J."/>
            <person name="Valero-Jimenez C.A."/>
            <person name="Min B."/>
            <person name="Choi I.G."/>
            <person name="Lipzen A."/>
            <person name="Daum C.G."/>
            <person name="Aanen D.K."/>
            <person name="Tsang A."/>
            <person name="Henrissat B."/>
            <person name="Bilanenko E.N."/>
            <person name="de Vries R.P."/>
            <person name="van Kan J.A.L."/>
            <person name="Grigoriev I.V."/>
            <person name="Debets A.J.M."/>
        </authorList>
    </citation>
    <scope>NUCLEOTIDE SEQUENCE [LARGE SCALE GENOMIC DNA]</scope>
    <source>
        <strain evidence="2 3">F11</strain>
    </source>
</reference>
<dbReference type="RefSeq" id="XP_028462903.1">
    <property type="nucleotide sequence ID" value="XM_028615679.1"/>
</dbReference>
<keyword evidence="3" id="KW-1185">Reference proteome</keyword>
<dbReference type="EMBL" id="ML119062">
    <property type="protein sequence ID" value="ROT35097.1"/>
    <property type="molecule type" value="Genomic_DNA"/>
</dbReference>